<name>A0ABN6TVA8_9NOCA</name>
<dbReference type="Proteomes" id="UP001317870">
    <property type="component" value="Chromosome"/>
</dbReference>
<proteinExistence type="predicted"/>
<gene>
    <name evidence="1" type="ORF">IFM12276_00270</name>
</gene>
<keyword evidence="2" id="KW-1185">Reference proteome</keyword>
<reference evidence="1 2" key="1">
    <citation type="submission" date="2022-11" db="EMBL/GenBank/DDBJ databases">
        <title>Genome Sequencing of Nocardia sp. ON39_IFM12276 and assembly.</title>
        <authorList>
            <person name="Shimojima M."/>
            <person name="Toyokawa M."/>
            <person name="Uesaka K."/>
        </authorList>
    </citation>
    <scope>NUCLEOTIDE SEQUENCE [LARGE SCALE GENOMIC DNA]</scope>
    <source>
        <strain evidence="1 2">IFM 12276</strain>
    </source>
</reference>
<accession>A0ABN6TVA8</accession>
<evidence type="ECO:0000313" key="2">
    <source>
        <dbReference type="Proteomes" id="UP001317870"/>
    </source>
</evidence>
<dbReference type="EMBL" id="AP026978">
    <property type="protein sequence ID" value="BDT96998.1"/>
    <property type="molecule type" value="Genomic_DNA"/>
</dbReference>
<organism evidence="1 2">
    <name type="scientific">Nocardia sputorum</name>
    <dbReference type="NCBI Taxonomy" id="2984338"/>
    <lineage>
        <taxon>Bacteria</taxon>
        <taxon>Bacillati</taxon>
        <taxon>Actinomycetota</taxon>
        <taxon>Actinomycetes</taxon>
        <taxon>Mycobacteriales</taxon>
        <taxon>Nocardiaceae</taxon>
        <taxon>Nocardia</taxon>
    </lineage>
</organism>
<evidence type="ECO:0000313" key="1">
    <source>
        <dbReference type="EMBL" id="BDT96998.1"/>
    </source>
</evidence>
<protein>
    <submittedName>
        <fullName evidence="1">Uncharacterized protein</fullName>
    </submittedName>
</protein>
<sequence>MSDRTLPLSQCRWWKTADGAPNGQRGFVTHVRCPDSRHCLRLVPLVDGTVGEHDRNIPGECPWIGFRVVDDRGEA</sequence>